<dbReference type="PANTHER" id="PTHR40446:SF2">
    <property type="entry name" value="N-ACETYLGLUCOSAMINE-1-PHOSPHODIESTER ALPHA-N-ACETYLGLUCOSAMINIDASE"/>
    <property type="match status" value="1"/>
</dbReference>
<protein>
    <recommendedName>
        <fullName evidence="5">EGF-like domain-containing protein</fullName>
    </recommendedName>
</protein>
<keyword evidence="7" id="KW-1185">Reference proteome</keyword>
<dbReference type="GeneID" id="114790773"/>
<organism evidence="6 7">
    <name type="scientific">Denticeps clupeoides</name>
    <name type="common">denticle herring</name>
    <dbReference type="NCBI Taxonomy" id="299321"/>
    <lineage>
        <taxon>Eukaryota</taxon>
        <taxon>Metazoa</taxon>
        <taxon>Chordata</taxon>
        <taxon>Craniata</taxon>
        <taxon>Vertebrata</taxon>
        <taxon>Euteleostomi</taxon>
        <taxon>Actinopterygii</taxon>
        <taxon>Neopterygii</taxon>
        <taxon>Teleostei</taxon>
        <taxon>Clupei</taxon>
        <taxon>Clupeiformes</taxon>
        <taxon>Denticipitoidei</taxon>
        <taxon>Denticipitidae</taxon>
        <taxon>Denticeps</taxon>
    </lineage>
</organism>
<keyword evidence="4" id="KW-0732">Signal</keyword>
<feature type="signal peptide" evidence="4">
    <location>
        <begin position="1"/>
        <end position="25"/>
    </location>
</feature>
<dbReference type="Gene3D" id="2.170.300.10">
    <property type="entry name" value="Tie2 ligand-binding domain superfamily"/>
    <property type="match status" value="1"/>
</dbReference>
<sequence length="589" mass="64205">MALTFHFVRFLLFTLSCIGFRLAESKDTRSSLDDDLLLPYSTSHGSAHTHRHVRDCQAIIHGNVTHETHAASSNSRSPVAESKNFVSYITHTEGKSSWVSGHITVVHDPLRTVSILEPGGPGGCAGNRRVTVEETARTRKCLFAQNGGFFNTSNGACLGNIVSDGSLVNNGGGLQNAQFGIRKDGTLVFGYLSEDDVNDHKNPFVQLVSGVVWLLRKGEVYIEQSIQAECSKSQETGSFREFVDVISARTAVGHNADGRLILFHIDGQTGIRGMNLWEVAEFLKTQEVINAINLDGGGSSTYVVNGSLASYPSDHCLDNMWRCPRSVSTVLCVHEPLCQPEDCSGHGRCVEGQCVCHAGWTGPACTDLFSQFPAYGDHGVCTEYGCACDAGWMGSNCSQVCPLGFYGDGCNQTCSCTNGGSCDPVHGRCTCTAGFHGDFCEQECPLGYYGLNCTHLCQCPDMCPCDVTTGSCNVTYKGAIKNTLDRVGHCVANQMWSTWKQEQEAHTPKPYLTEQTWLIISVVLFTLLLVSVGGNMLQACRKWEWHTHRQGYSYTPLGKLNGGVSQVVPQTEELELNKTYFQLEESDSS</sequence>
<keyword evidence="3" id="KW-0812">Transmembrane</keyword>
<comment type="caution">
    <text evidence="2">Lacks conserved residue(s) required for the propagation of feature annotation.</text>
</comment>
<dbReference type="GO" id="GO:0033299">
    <property type="term" value="P:secretion of lysosomal enzymes"/>
    <property type="evidence" value="ECO:0007669"/>
    <property type="project" value="TreeGrafter"/>
</dbReference>
<feature type="disulfide bond" evidence="2">
    <location>
        <begin position="431"/>
        <end position="440"/>
    </location>
</feature>
<dbReference type="PANTHER" id="PTHR40446">
    <property type="entry name" value="N-ACETYLGLUCOSAMINE-1-PHOSPHODIESTER ALPHA-N-ACETYLGLUCOSAMINIDASE"/>
    <property type="match status" value="1"/>
</dbReference>
<dbReference type="InterPro" id="IPR018711">
    <property type="entry name" value="NAGPA"/>
</dbReference>
<gene>
    <name evidence="6" type="primary">NAGPA</name>
</gene>
<dbReference type="Proteomes" id="UP000694580">
    <property type="component" value="Chromosome 5"/>
</dbReference>
<dbReference type="GeneTree" id="ENSGT01030000234566"/>
<dbReference type="InterPro" id="IPR002049">
    <property type="entry name" value="LE_dom"/>
</dbReference>
<dbReference type="RefSeq" id="XP_028836930.1">
    <property type="nucleotide sequence ID" value="XM_028981097.1"/>
</dbReference>
<evidence type="ECO:0000313" key="7">
    <source>
        <dbReference type="Proteomes" id="UP000694580"/>
    </source>
</evidence>
<evidence type="ECO:0000256" key="4">
    <source>
        <dbReference type="SAM" id="SignalP"/>
    </source>
</evidence>
<dbReference type="Ensembl" id="ENSDCDT00010017751.1">
    <property type="protein sequence ID" value="ENSDCDP00010016738.1"/>
    <property type="gene ID" value="ENSDCDG00010007680.1"/>
</dbReference>
<dbReference type="SMART" id="SM00181">
    <property type="entry name" value="EGF"/>
    <property type="match status" value="3"/>
</dbReference>
<keyword evidence="2" id="KW-0245">EGF-like domain</keyword>
<evidence type="ECO:0000256" key="3">
    <source>
        <dbReference type="SAM" id="Phobius"/>
    </source>
</evidence>
<evidence type="ECO:0000313" key="6">
    <source>
        <dbReference type="Ensembl" id="ENSDCDP00010016738.1"/>
    </source>
</evidence>
<reference evidence="6" key="3">
    <citation type="submission" date="2025-09" db="UniProtKB">
        <authorList>
            <consortium name="Ensembl"/>
        </authorList>
    </citation>
    <scope>IDENTIFICATION</scope>
</reference>
<dbReference type="FunFam" id="2.10.25.10:FF:000001">
    <property type="entry name" value="Tenascin C"/>
    <property type="match status" value="1"/>
</dbReference>
<dbReference type="CDD" id="cd00055">
    <property type="entry name" value="EGF_Lam"/>
    <property type="match status" value="1"/>
</dbReference>
<keyword evidence="3" id="KW-0472">Membrane</keyword>
<dbReference type="PROSITE" id="PS50026">
    <property type="entry name" value="EGF_3"/>
    <property type="match status" value="1"/>
</dbReference>
<evidence type="ECO:0000259" key="5">
    <source>
        <dbReference type="PROSITE" id="PS50026"/>
    </source>
</evidence>
<reference evidence="6" key="2">
    <citation type="submission" date="2025-08" db="UniProtKB">
        <authorList>
            <consortium name="Ensembl"/>
        </authorList>
    </citation>
    <scope>IDENTIFICATION</scope>
</reference>
<feature type="chain" id="PRO_5044222198" description="EGF-like domain-containing protein" evidence="4">
    <location>
        <begin position="26"/>
        <end position="589"/>
    </location>
</feature>
<name>A0AAY4B702_9TELE</name>
<dbReference type="Pfam" id="PF09992">
    <property type="entry name" value="NAGPA"/>
    <property type="match status" value="1"/>
</dbReference>
<feature type="domain" description="EGF-like" evidence="5">
    <location>
        <begin position="406"/>
        <end position="441"/>
    </location>
</feature>
<evidence type="ECO:0000256" key="2">
    <source>
        <dbReference type="PROSITE-ProRule" id="PRU00076"/>
    </source>
</evidence>
<feature type="transmembrane region" description="Helical" evidence="3">
    <location>
        <begin position="517"/>
        <end position="537"/>
    </location>
</feature>
<accession>A0AAY4B702</accession>
<dbReference type="SUPFAM" id="SSF57196">
    <property type="entry name" value="EGF/Laminin"/>
    <property type="match status" value="1"/>
</dbReference>
<evidence type="ECO:0000256" key="1">
    <source>
        <dbReference type="ARBA" id="ARBA00023180"/>
    </source>
</evidence>
<dbReference type="Gene3D" id="2.10.25.10">
    <property type="entry name" value="Laminin"/>
    <property type="match status" value="1"/>
</dbReference>
<dbReference type="InterPro" id="IPR000742">
    <property type="entry name" value="EGF"/>
</dbReference>
<dbReference type="Pfam" id="PF23106">
    <property type="entry name" value="EGF_Teneurin"/>
    <property type="match status" value="1"/>
</dbReference>
<dbReference type="PROSITE" id="PS00022">
    <property type="entry name" value="EGF_1"/>
    <property type="match status" value="2"/>
</dbReference>
<proteinExistence type="predicted"/>
<keyword evidence="2" id="KW-1015">Disulfide bond</keyword>
<dbReference type="PROSITE" id="PS01186">
    <property type="entry name" value="EGF_2"/>
    <property type="match status" value="1"/>
</dbReference>
<keyword evidence="3" id="KW-1133">Transmembrane helix</keyword>
<dbReference type="AlphaFoldDB" id="A0AAY4B702"/>
<keyword evidence="1" id="KW-0325">Glycoprotein</keyword>
<reference evidence="6 7" key="1">
    <citation type="submission" date="2020-06" db="EMBL/GenBank/DDBJ databases">
        <authorList>
            <consortium name="Wellcome Sanger Institute Data Sharing"/>
        </authorList>
    </citation>
    <scope>NUCLEOTIDE SEQUENCE [LARGE SCALE GENOMIC DNA]</scope>
</reference>